<sequence>MAVEVVSIVIAIVSLVATLVAASIAGFMSLYKDDRTRFKEAEAVRAKYRDPLSLAVQDLQARLRNFVDDDLAKWIHDSRKEYLLLHTCFLFGQFFSWVHILRQEVQFLSCSTEKANKELTGVLRKIRCVLGEGSKESPPGYCVLYFGEQHALGEVMTVVESEQPRCLGYARFCCRWKEEEVFRGWFERLCNELTELAEAEVSSKSRPMDHRLRMLQHLLIDLIGVLDPKLVSGEFGYTRRCSPAPGCPCNSEQCVNWIRSSREAGEKVLSFSEDSGQILVTAISV</sequence>
<protein>
    <submittedName>
        <fullName evidence="2">Uncharacterized protein</fullName>
    </submittedName>
</protein>
<organism evidence="2 3">
    <name type="scientific">Jaapia argillacea MUCL 33604</name>
    <dbReference type="NCBI Taxonomy" id="933084"/>
    <lineage>
        <taxon>Eukaryota</taxon>
        <taxon>Fungi</taxon>
        <taxon>Dikarya</taxon>
        <taxon>Basidiomycota</taxon>
        <taxon>Agaricomycotina</taxon>
        <taxon>Agaricomycetes</taxon>
        <taxon>Agaricomycetidae</taxon>
        <taxon>Jaapiales</taxon>
        <taxon>Jaapiaceae</taxon>
        <taxon>Jaapia</taxon>
    </lineage>
</organism>
<evidence type="ECO:0000313" key="2">
    <source>
        <dbReference type="EMBL" id="KDQ49719.1"/>
    </source>
</evidence>
<keyword evidence="1" id="KW-0812">Transmembrane</keyword>
<proteinExistence type="predicted"/>
<evidence type="ECO:0000313" key="3">
    <source>
        <dbReference type="Proteomes" id="UP000027265"/>
    </source>
</evidence>
<keyword evidence="1" id="KW-1133">Transmembrane helix</keyword>
<feature type="transmembrane region" description="Helical" evidence="1">
    <location>
        <begin position="82"/>
        <end position="101"/>
    </location>
</feature>
<dbReference type="AlphaFoldDB" id="A0A067P4L1"/>
<feature type="transmembrane region" description="Helical" evidence="1">
    <location>
        <begin position="6"/>
        <end position="31"/>
    </location>
</feature>
<dbReference type="STRING" id="933084.A0A067P4L1"/>
<dbReference type="InParanoid" id="A0A067P4L1"/>
<accession>A0A067P4L1</accession>
<dbReference type="OrthoDB" id="531190at2759"/>
<keyword evidence="1" id="KW-0472">Membrane</keyword>
<name>A0A067P4L1_9AGAM</name>
<dbReference type="Proteomes" id="UP000027265">
    <property type="component" value="Unassembled WGS sequence"/>
</dbReference>
<dbReference type="EMBL" id="KL197776">
    <property type="protein sequence ID" value="KDQ49719.1"/>
    <property type="molecule type" value="Genomic_DNA"/>
</dbReference>
<gene>
    <name evidence="2" type="ORF">JAAARDRAFT_200638</name>
</gene>
<evidence type="ECO:0000256" key="1">
    <source>
        <dbReference type="SAM" id="Phobius"/>
    </source>
</evidence>
<reference evidence="3" key="1">
    <citation type="journal article" date="2014" name="Proc. Natl. Acad. Sci. U.S.A.">
        <title>Extensive sampling of basidiomycete genomes demonstrates inadequacy of the white-rot/brown-rot paradigm for wood decay fungi.</title>
        <authorList>
            <person name="Riley R."/>
            <person name="Salamov A.A."/>
            <person name="Brown D.W."/>
            <person name="Nagy L.G."/>
            <person name="Floudas D."/>
            <person name="Held B.W."/>
            <person name="Levasseur A."/>
            <person name="Lombard V."/>
            <person name="Morin E."/>
            <person name="Otillar R."/>
            <person name="Lindquist E.A."/>
            <person name="Sun H."/>
            <person name="LaButti K.M."/>
            <person name="Schmutz J."/>
            <person name="Jabbour D."/>
            <person name="Luo H."/>
            <person name="Baker S.E."/>
            <person name="Pisabarro A.G."/>
            <person name="Walton J.D."/>
            <person name="Blanchette R.A."/>
            <person name="Henrissat B."/>
            <person name="Martin F."/>
            <person name="Cullen D."/>
            <person name="Hibbett D.S."/>
            <person name="Grigoriev I.V."/>
        </authorList>
    </citation>
    <scope>NUCLEOTIDE SEQUENCE [LARGE SCALE GENOMIC DNA]</scope>
    <source>
        <strain evidence="3">MUCL 33604</strain>
    </source>
</reference>
<dbReference type="HOGENOM" id="CLU_090714_0_0_1"/>
<keyword evidence="3" id="KW-1185">Reference proteome</keyword>